<dbReference type="RefSeq" id="WP_040750796.1">
    <property type="nucleotide sequence ID" value="NZ_JACHIT010000002.1"/>
</dbReference>
<gene>
    <name evidence="1" type="ORF">BJY24_007208</name>
</gene>
<comment type="caution">
    <text evidence="1">The sequence shown here is derived from an EMBL/GenBank/DDBJ whole genome shotgun (WGS) entry which is preliminary data.</text>
</comment>
<dbReference type="EMBL" id="JACHIT010000002">
    <property type="protein sequence ID" value="MBB5918296.1"/>
    <property type="molecule type" value="Genomic_DNA"/>
</dbReference>
<dbReference type="Proteomes" id="UP000540412">
    <property type="component" value="Unassembled WGS sequence"/>
</dbReference>
<evidence type="ECO:0000313" key="1">
    <source>
        <dbReference type="EMBL" id="MBB5918296.1"/>
    </source>
</evidence>
<accession>A0A7W9PLC8</accession>
<sequence length="64" mass="6928">MHRIAKRVITARPLSLVDIVSEHGTSAVLDRISELRSAGMVHAARAVENELATLSPPVLQERSA</sequence>
<keyword evidence="2" id="KW-1185">Reference proteome</keyword>
<proteinExistence type="predicted"/>
<name>A0A7W9PLC8_9NOCA</name>
<evidence type="ECO:0000313" key="2">
    <source>
        <dbReference type="Proteomes" id="UP000540412"/>
    </source>
</evidence>
<reference evidence="1 2" key="1">
    <citation type="submission" date="2020-08" db="EMBL/GenBank/DDBJ databases">
        <title>Sequencing the genomes of 1000 actinobacteria strains.</title>
        <authorList>
            <person name="Klenk H.-P."/>
        </authorList>
    </citation>
    <scope>NUCLEOTIDE SEQUENCE [LARGE SCALE GENOMIC DNA]</scope>
    <source>
        <strain evidence="1 2">DSM 43582</strain>
    </source>
</reference>
<organism evidence="1 2">
    <name type="scientific">Nocardia transvalensis</name>
    <dbReference type="NCBI Taxonomy" id="37333"/>
    <lineage>
        <taxon>Bacteria</taxon>
        <taxon>Bacillati</taxon>
        <taxon>Actinomycetota</taxon>
        <taxon>Actinomycetes</taxon>
        <taxon>Mycobacteriales</taxon>
        <taxon>Nocardiaceae</taxon>
        <taxon>Nocardia</taxon>
    </lineage>
</organism>
<dbReference type="AlphaFoldDB" id="A0A7W9PLC8"/>
<protein>
    <submittedName>
        <fullName evidence="1">Uncharacterized protein</fullName>
    </submittedName>
</protein>